<keyword evidence="6" id="KW-0472">Membrane</keyword>
<protein>
    <submittedName>
        <fullName evidence="8">Biopolymer transporter ExbD</fullName>
    </submittedName>
</protein>
<keyword evidence="7" id="KW-0653">Protein transport</keyword>
<comment type="caution">
    <text evidence="8">The sequence shown here is derived from an EMBL/GenBank/DDBJ whole genome shotgun (WGS) entry which is preliminary data.</text>
</comment>
<evidence type="ECO:0000256" key="5">
    <source>
        <dbReference type="ARBA" id="ARBA00022989"/>
    </source>
</evidence>
<comment type="similarity">
    <text evidence="2 7">Belongs to the ExbD/TolR family.</text>
</comment>
<dbReference type="Proteomes" id="UP001259492">
    <property type="component" value="Unassembled WGS sequence"/>
</dbReference>
<dbReference type="RefSeq" id="WP_311427631.1">
    <property type="nucleotide sequence ID" value="NZ_JAVRIA010000004.1"/>
</dbReference>
<sequence>MKTSRRIDSAVNAGSMADIAFLLLIFFLVTTTISADKGILRQLPPDCPPNTICNAEIHERNVLNIFINKNDELMVEDELISITDLQAVIASFIDNNGDGTCNYCQGLSKSDSSDNPKKAVVSLQHAEQTTYGTFIEVQDEITKAYYQLREDYATQYFNKTVDALSKDELKQVKEAYPFILSEAKTRRLTQ</sequence>
<keyword evidence="9" id="KW-1185">Reference proteome</keyword>
<gene>
    <name evidence="8" type="ORF">RM697_09410</name>
</gene>
<keyword evidence="5" id="KW-1133">Transmembrane helix</keyword>
<dbReference type="PANTHER" id="PTHR30558">
    <property type="entry name" value="EXBD MEMBRANE COMPONENT OF PMF-DRIVEN MACROMOLECULE IMPORT SYSTEM"/>
    <property type="match status" value="1"/>
</dbReference>
<evidence type="ECO:0000256" key="4">
    <source>
        <dbReference type="ARBA" id="ARBA00022692"/>
    </source>
</evidence>
<dbReference type="Pfam" id="PF02472">
    <property type="entry name" value="ExbD"/>
    <property type="match status" value="1"/>
</dbReference>
<dbReference type="EMBL" id="JAVRIA010000004">
    <property type="protein sequence ID" value="MDT0558866.1"/>
    <property type="molecule type" value="Genomic_DNA"/>
</dbReference>
<keyword evidence="7" id="KW-0813">Transport</keyword>
<evidence type="ECO:0000256" key="3">
    <source>
        <dbReference type="ARBA" id="ARBA00022475"/>
    </source>
</evidence>
<name>A0ABU2YLT6_9FLAO</name>
<dbReference type="PANTHER" id="PTHR30558:SF3">
    <property type="entry name" value="BIOPOLYMER TRANSPORT PROTEIN EXBD-RELATED"/>
    <property type="match status" value="1"/>
</dbReference>
<evidence type="ECO:0000313" key="9">
    <source>
        <dbReference type="Proteomes" id="UP001259492"/>
    </source>
</evidence>
<proteinExistence type="inferred from homology"/>
<evidence type="ECO:0000313" key="8">
    <source>
        <dbReference type="EMBL" id="MDT0558866.1"/>
    </source>
</evidence>
<evidence type="ECO:0000256" key="1">
    <source>
        <dbReference type="ARBA" id="ARBA00004162"/>
    </source>
</evidence>
<dbReference type="InterPro" id="IPR003400">
    <property type="entry name" value="ExbD"/>
</dbReference>
<keyword evidence="3" id="KW-1003">Cell membrane</keyword>
<evidence type="ECO:0000256" key="7">
    <source>
        <dbReference type="RuleBase" id="RU003879"/>
    </source>
</evidence>
<evidence type="ECO:0000256" key="6">
    <source>
        <dbReference type="ARBA" id="ARBA00023136"/>
    </source>
</evidence>
<organism evidence="8 9">
    <name type="scientific">Microcosmobacter mediterraneus</name>
    <dbReference type="NCBI Taxonomy" id="3075607"/>
    <lineage>
        <taxon>Bacteria</taxon>
        <taxon>Pseudomonadati</taxon>
        <taxon>Bacteroidota</taxon>
        <taxon>Flavobacteriia</taxon>
        <taxon>Flavobacteriales</taxon>
        <taxon>Flavobacteriaceae</taxon>
        <taxon>Microcosmobacter</taxon>
    </lineage>
</organism>
<keyword evidence="4 7" id="KW-0812">Transmembrane</keyword>
<comment type="subcellular location">
    <subcellularLocation>
        <location evidence="1">Cell membrane</location>
        <topology evidence="1">Single-pass membrane protein</topology>
    </subcellularLocation>
    <subcellularLocation>
        <location evidence="7">Cell membrane</location>
        <topology evidence="7">Single-pass type II membrane protein</topology>
    </subcellularLocation>
</comment>
<evidence type="ECO:0000256" key="2">
    <source>
        <dbReference type="ARBA" id="ARBA00005811"/>
    </source>
</evidence>
<reference evidence="8 9" key="1">
    <citation type="submission" date="2023-09" db="EMBL/GenBank/DDBJ databases">
        <authorList>
            <person name="Rey-Velasco X."/>
        </authorList>
    </citation>
    <scope>NUCLEOTIDE SEQUENCE [LARGE SCALE GENOMIC DNA]</scope>
    <source>
        <strain evidence="8 9">W332</strain>
    </source>
</reference>
<accession>A0ABU2YLT6</accession>